<dbReference type="AlphaFoldDB" id="A0AAE4CW13"/>
<name>A0AAE4CW13_9ACTN</name>
<evidence type="ECO:0000313" key="1">
    <source>
        <dbReference type="EMBL" id="MDR7326755.1"/>
    </source>
</evidence>
<keyword evidence="2" id="KW-1185">Reference proteome</keyword>
<dbReference type="Proteomes" id="UP001183629">
    <property type="component" value="Unassembled WGS sequence"/>
</dbReference>
<protein>
    <submittedName>
        <fullName evidence="1">Uncharacterized protein</fullName>
    </submittedName>
</protein>
<sequence>MQSFFVEKLTRESLGQSVVNEMRSAIRLHHRRYFPTDEFEPSDRPNQAFNEQMTDDLHSSKEYWYNGLHAKFCAMRLLASRNRQVQAHFVLPDPRVPYALDARLRYRLAQQSVGARSPDELRQHMRRSLLSGLVGLFEARHSCDSIEILFIQEPALDRFELFDASVWVSLFSDMDRGTVFPRTVRFPRDSIIYRMQQSELSRIRRSPSTRRFEITVSTSRDDVVGLFEAMTGDTLDDVLFHELSEEFERSRARFLGSVGASALDGTRGSPR</sequence>
<dbReference type="EMBL" id="JAVDYC010000001">
    <property type="protein sequence ID" value="MDR7326755.1"/>
    <property type="molecule type" value="Genomic_DNA"/>
</dbReference>
<proteinExistence type="predicted"/>
<reference evidence="1 2" key="1">
    <citation type="submission" date="2023-07" db="EMBL/GenBank/DDBJ databases">
        <title>Sequencing the genomes of 1000 actinobacteria strains.</title>
        <authorList>
            <person name="Klenk H.-P."/>
        </authorList>
    </citation>
    <scope>NUCLEOTIDE SEQUENCE [LARGE SCALE GENOMIC DNA]</scope>
    <source>
        <strain evidence="1 2">DSM 44711</strain>
    </source>
</reference>
<gene>
    <name evidence="1" type="ORF">J2S44_007005</name>
</gene>
<comment type="caution">
    <text evidence="1">The sequence shown here is derived from an EMBL/GenBank/DDBJ whole genome shotgun (WGS) entry which is preliminary data.</text>
</comment>
<dbReference type="RefSeq" id="WP_310423006.1">
    <property type="nucleotide sequence ID" value="NZ_JAVDYC010000001.1"/>
</dbReference>
<organism evidence="1 2">
    <name type="scientific">Catenuloplanes niger</name>
    <dbReference type="NCBI Taxonomy" id="587534"/>
    <lineage>
        <taxon>Bacteria</taxon>
        <taxon>Bacillati</taxon>
        <taxon>Actinomycetota</taxon>
        <taxon>Actinomycetes</taxon>
        <taxon>Micromonosporales</taxon>
        <taxon>Micromonosporaceae</taxon>
        <taxon>Catenuloplanes</taxon>
    </lineage>
</organism>
<accession>A0AAE4CW13</accession>
<evidence type="ECO:0000313" key="2">
    <source>
        <dbReference type="Proteomes" id="UP001183629"/>
    </source>
</evidence>